<dbReference type="AlphaFoldDB" id="A0A0L8J191"/>
<evidence type="ECO:0000313" key="2">
    <source>
        <dbReference type="EMBL" id="KOG07438.1"/>
    </source>
</evidence>
<gene>
    <name evidence="2" type="ORF">ADK34_40220</name>
</gene>
<dbReference type="RefSeq" id="WP_033201649.1">
    <property type="nucleotide sequence ID" value="NZ_LGUP01000414.1"/>
</dbReference>
<organism evidence="2 3">
    <name type="scientific">Streptomyces viridochromogenes</name>
    <dbReference type="NCBI Taxonomy" id="1938"/>
    <lineage>
        <taxon>Bacteria</taxon>
        <taxon>Bacillati</taxon>
        <taxon>Actinomycetota</taxon>
        <taxon>Actinomycetes</taxon>
        <taxon>Kitasatosporales</taxon>
        <taxon>Streptomycetaceae</taxon>
        <taxon>Streptomyces</taxon>
    </lineage>
</organism>
<feature type="region of interest" description="Disordered" evidence="1">
    <location>
        <begin position="56"/>
        <end position="83"/>
    </location>
</feature>
<dbReference type="PROSITE" id="PS51257">
    <property type="entry name" value="PROKAR_LIPOPROTEIN"/>
    <property type="match status" value="1"/>
</dbReference>
<evidence type="ECO:0000256" key="1">
    <source>
        <dbReference type="SAM" id="MobiDB-lite"/>
    </source>
</evidence>
<accession>A0A0L8J191</accession>
<feature type="compositionally biased region" description="Basic and acidic residues" evidence="1">
    <location>
        <begin position="56"/>
        <end position="69"/>
    </location>
</feature>
<proteinExistence type="predicted"/>
<name>A0A0L8J191_STRVR</name>
<reference evidence="2 3" key="1">
    <citation type="submission" date="2015-06" db="EMBL/GenBank/DDBJ databases">
        <authorList>
            <person name="Hoefler B.C."/>
            <person name="Straight P.D."/>
        </authorList>
    </citation>
    <scope>NUCLEOTIDE SEQUENCE [LARGE SCALE GENOMIC DNA]</scope>
    <source>
        <strain evidence="2 3">NRRL 3427</strain>
    </source>
</reference>
<sequence length="134" mass="14183">MRVPLPLGAATAAIVLSACGAPQARQDGAGTAGRTFEAALAAGDFRAACGLLAPGSRERLEEDEKKPCEETPPSQEPPRGGAVRSVDVYGRQALLRFRDETLFLSQFDDGWRVTAAGCVPEPGDEPYRRVLKGA</sequence>
<comment type="caution">
    <text evidence="2">The sequence shown here is derived from an EMBL/GenBank/DDBJ whole genome shotgun (WGS) entry which is preliminary data.</text>
</comment>
<protein>
    <recommendedName>
        <fullName evidence="4">Lipoprotein</fullName>
    </recommendedName>
</protein>
<dbReference type="PATRIC" id="fig|1938.6.peg.8659"/>
<evidence type="ECO:0000313" key="3">
    <source>
        <dbReference type="Proteomes" id="UP000037023"/>
    </source>
</evidence>
<dbReference type="Proteomes" id="UP000037023">
    <property type="component" value="Unassembled WGS sequence"/>
</dbReference>
<evidence type="ECO:0008006" key="4">
    <source>
        <dbReference type="Google" id="ProtNLM"/>
    </source>
</evidence>
<dbReference type="EMBL" id="LGUP01000414">
    <property type="protein sequence ID" value="KOG07438.1"/>
    <property type="molecule type" value="Genomic_DNA"/>
</dbReference>